<dbReference type="InterPro" id="IPR002477">
    <property type="entry name" value="Peptidoglycan-bd-like"/>
</dbReference>
<evidence type="ECO:0000259" key="1">
    <source>
        <dbReference type="Pfam" id="PF01471"/>
    </source>
</evidence>
<dbReference type="Proteomes" id="UP000199585">
    <property type="component" value="Unassembled WGS sequence"/>
</dbReference>
<gene>
    <name evidence="2" type="ORF">SAMN04488003_11131</name>
</gene>
<name>A0A1H8EP44_9RHOB</name>
<dbReference type="InterPro" id="IPR036366">
    <property type="entry name" value="PGBDSf"/>
</dbReference>
<dbReference type="Pfam" id="PF01471">
    <property type="entry name" value="PG_binding_1"/>
    <property type="match status" value="1"/>
</dbReference>
<evidence type="ECO:0000313" key="3">
    <source>
        <dbReference type="Proteomes" id="UP000199585"/>
    </source>
</evidence>
<dbReference type="EMBL" id="FOCI01000011">
    <property type="protein sequence ID" value="SEN20647.1"/>
    <property type="molecule type" value="Genomic_DNA"/>
</dbReference>
<proteinExistence type="predicted"/>
<dbReference type="AlphaFoldDB" id="A0A1H8EP44"/>
<protein>
    <submittedName>
        <fullName evidence="2">Putative peptidoglycan binding domain-containing protein</fullName>
    </submittedName>
</protein>
<accession>A0A1H8EP44</accession>
<dbReference type="STRING" id="245187.SAMN04488003_11131"/>
<sequence>MHAPSQLCRLGQTAAMVLLTACGAAQGPDAQSAPIVIAMGEIETDAAGRCFAMTAPQTQTNIVEDTVEVVPAQRAADGTVTQAAVLRRVSRPQTVAVGPGARFETLCPPAYTVAFVQTLQRALLIRRSYAGPITGQYDTATREAVAAFQRNRDIDSSLLSVDVARDLGITAVPRT</sequence>
<dbReference type="RefSeq" id="WP_177174629.1">
    <property type="nucleotide sequence ID" value="NZ_FOCI01000011.1"/>
</dbReference>
<dbReference type="InterPro" id="IPR036365">
    <property type="entry name" value="PGBD-like_sf"/>
</dbReference>
<organism evidence="2 3">
    <name type="scientific">Loktanella fryxellensis</name>
    <dbReference type="NCBI Taxonomy" id="245187"/>
    <lineage>
        <taxon>Bacteria</taxon>
        <taxon>Pseudomonadati</taxon>
        <taxon>Pseudomonadota</taxon>
        <taxon>Alphaproteobacteria</taxon>
        <taxon>Rhodobacterales</taxon>
        <taxon>Roseobacteraceae</taxon>
        <taxon>Loktanella</taxon>
    </lineage>
</organism>
<evidence type="ECO:0000313" key="2">
    <source>
        <dbReference type="EMBL" id="SEN20647.1"/>
    </source>
</evidence>
<dbReference type="Gene3D" id="1.10.101.10">
    <property type="entry name" value="PGBD-like superfamily/PGBD"/>
    <property type="match status" value="1"/>
</dbReference>
<dbReference type="SUPFAM" id="SSF47090">
    <property type="entry name" value="PGBD-like"/>
    <property type="match status" value="1"/>
</dbReference>
<keyword evidence="3" id="KW-1185">Reference proteome</keyword>
<feature type="domain" description="Peptidoglycan binding-like" evidence="1">
    <location>
        <begin position="115"/>
        <end position="153"/>
    </location>
</feature>
<reference evidence="2 3" key="1">
    <citation type="submission" date="2016-10" db="EMBL/GenBank/DDBJ databases">
        <authorList>
            <person name="de Groot N.N."/>
        </authorList>
    </citation>
    <scope>NUCLEOTIDE SEQUENCE [LARGE SCALE GENOMIC DNA]</scope>
    <source>
        <strain evidence="2 3">DSM 16213</strain>
    </source>
</reference>